<dbReference type="Proteomes" id="UP000267500">
    <property type="component" value="Segment"/>
</dbReference>
<gene>
    <name evidence="1" type="ORF">Aci011_112</name>
</gene>
<proteinExistence type="predicted"/>
<evidence type="ECO:0000313" key="2">
    <source>
        <dbReference type="Proteomes" id="UP000267500"/>
    </source>
</evidence>
<reference evidence="1 2" key="1">
    <citation type="submission" date="2018-08" db="EMBL/GenBank/DDBJ databases">
        <title>Complete genome sequence of five Acinetobacter baumannii phages from Abidjan, Cote d'Ivoire.</title>
        <authorList>
            <person name="Essoh C."/>
            <person name="Vernadet J.-P."/>
            <person name="Vergnaud G."/>
            <person name="Resch G."/>
            <person name="Pourcel C."/>
        </authorList>
    </citation>
    <scope>NUCLEOTIDE SEQUENCE [LARGE SCALE GENOMIC DNA]</scope>
</reference>
<keyword evidence="2" id="KW-1185">Reference proteome</keyword>
<name>A0A386KL10_9CAUD</name>
<sequence length="86" mass="9744">MLVVSRRTAIFINTVANWAFINYNYDRNALKDFQGRLRDRINLSKLVSDVSLGDDCDCLVSIDDADTPLVESILKSFKERSRGSNS</sequence>
<protein>
    <submittedName>
        <fullName evidence="1">Uncharacterized protein</fullName>
    </submittedName>
</protein>
<dbReference type="EMBL" id="MH800198">
    <property type="protein sequence ID" value="AYD85639.1"/>
    <property type="molecule type" value="Genomic_DNA"/>
</dbReference>
<accession>A0A386KL10</accession>
<evidence type="ECO:0000313" key="1">
    <source>
        <dbReference type="EMBL" id="AYD85639.1"/>
    </source>
</evidence>
<organism evidence="1 2">
    <name type="scientific">Acinetobacter phage vB_AbaM_B09_Aci01-1</name>
    <dbReference type="NCBI Taxonomy" id="2315466"/>
    <lineage>
        <taxon>Viruses</taxon>
        <taxon>Duplodnaviria</taxon>
        <taxon>Heunggongvirae</taxon>
        <taxon>Uroviricota</taxon>
        <taxon>Caudoviricetes</taxon>
        <taxon>Saclayvirus</taxon>
        <taxon>Saclayvirus Aci011</taxon>
    </lineage>
</organism>